<evidence type="ECO:0000256" key="4">
    <source>
        <dbReference type="ARBA" id="ARBA00023139"/>
    </source>
</evidence>
<keyword evidence="5" id="KW-0449">Lipoprotein</keyword>
<organism evidence="7 8">
    <name type="scientific">Lactococcus lactis subsp. cremoris</name>
    <name type="common">Streptococcus cremoris</name>
    <dbReference type="NCBI Taxonomy" id="1359"/>
    <lineage>
        <taxon>Bacteria</taxon>
        <taxon>Bacillati</taxon>
        <taxon>Bacillota</taxon>
        <taxon>Bacilli</taxon>
        <taxon>Lactobacillales</taxon>
        <taxon>Streptococcaceae</taxon>
        <taxon>Lactococcus</taxon>
    </lineage>
</organism>
<proteinExistence type="predicted"/>
<reference evidence="7 8" key="1">
    <citation type="submission" date="2015-08" db="EMBL/GenBank/DDBJ databases">
        <title>Draft Genome Sequences of 11 Lactococcus lactis subspecies cremoris strains.</title>
        <authorList>
            <person name="Wels M."/>
            <person name="Backus L."/>
            <person name="Boekhorst J."/>
            <person name="Dijkstra A."/>
            <person name="Beerthuizen M."/>
            <person name="Siezen R."/>
            <person name="Bachmann H."/>
            <person name="Van Hijum S."/>
        </authorList>
    </citation>
    <scope>NUCLEOTIDE SEQUENCE [LARGE SCALE GENOMIC DNA]</scope>
    <source>
        <strain evidence="7 8">KW10</strain>
    </source>
</reference>
<dbReference type="PROSITE" id="PS51257">
    <property type="entry name" value="PROKAR_LIPOPROTEIN"/>
    <property type="match status" value="1"/>
</dbReference>
<protein>
    <submittedName>
        <fullName evidence="7">N-Acetyl-D-glucosamine ABC transport system sugar-binding protein</fullName>
    </submittedName>
</protein>
<dbReference type="AlphaFoldDB" id="A0A161U051"/>
<evidence type="ECO:0000256" key="5">
    <source>
        <dbReference type="ARBA" id="ARBA00023288"/>
    </source>
</evidence>
<evidence type="ECO:0000256" key="6">
    <source>
        <dbReference type="SAM" id="SignalP"/>
    </source>
</evidence>
<keyword evidence="3" id="KW-0472">Membrane</keyword>
<sequence>MKKLLLAGTALTAFALLAACSNGNSRSSNGKTTIEYLNYSSSPTYTKQLNQMVSEFEKENPNIEVDVQSVPFDTYFTKLQTLLAARKAPDTFEMNYENFVSYASKGVLLDLSDKVKNDKSLDLSNVNKNAWNASTYQGKQYGMTEDFSNVVTFYNKDLFDKAGVAYPTDSWTWSDEQSAAKKLTNDSAHVWGTYSPVTMNEFYKVVAQNKGEIYKNGKLNINSDANVEALSHMAGLVTKEKVSPSPADMSGQTSEDLFLNGQLAMVHTGIWDFATFAKAPFKWDIAVEAGNKQQATHFFADTVVVSKDSKNEDASYKWAKFMSTSDKAAKIRIEGSWNLPITNSKAVLDEYLKQTPPANREAVFKSLEYMVLPPVSDNWQKLSVATDAEFQKVLIDQETPKHALDNLQNQFK</sequence>
<evidence type="ECO:0000256" key="3">
    <source>
        <dbReference type="ARBA" id="ARBA00023136"/>
    </source>
</evidence>
<keyword evidence="4" id="KW-0564">Palmitate</keyword>
<dbReference type="InterPro" id="IPR050490">
    <property type="entry name" value="Bact_solute-bd_prot1"/>
</dbReference>
<keyword evidence="1" id="KW-1003">Cell membrane</keyword>
<evidence type="ECO:0000313" key="7">
    <source>
        <dbReference type="EMBL" id="KZK06432.1"/>
    </source>
</evidence>
<comment type="caution">
    <text evidence="7">The sequence shown here is derived from an EMBL/GenBank/DDBJ whole genome shotgun (WGS) entry which is preliminary data.</text>
</comment>
<dbReference type="EMBL" id="LIYF01000020">
    <property type="protein sequence ID" value="KZK06432.1"/>
    <property type="molecule type" value="Genomic_DNA"/>
</dbReference>
<dbReference type="RefSeq" id="WP_063281711.1">
    <property type="nucleotide sequence ID" value="NZ_LIYF01000020.1"/>
</dbReference>
<gene>
    <name evidence="7" type="ORF">AB996_1208</name>
</gene>
<evidence type="ECO:0000313" key="8">
    <source>
        <dbReference type="Proteomes" id="UP000076519"/>
    </source>
</evidence>
<dbReference type="PANTHER" id="PTHR43649">
    <property type="entry name" value="ARABINOSE-BINDING PROTEIN-RELATED"/>
    <property type="match status" value="1"/>
</dbReference>
<dbReference type="InterPro" id="IPR006059">
    <property type="entry name" value="SBP"/>
</dbReference>
<dbReference type="PATRIC" id="fig|1359.32.peg.1374"/>
<dbReference type="SUPFAM" id="SSF53850">
    <property type="entry name" value="Periplasmic binding protein-like II"/>
    <property type="match status" value="1"/>
</dbReference>
<dbReference type="Pfam" id="PF01547">
    <property type="entry name" value="SBP_bac_1"/>
    <property type="match status" value="1"/>
</dbReference>
<dbReference type="CDD" id="cd13585">
    <property type="entry name" value="PBP2_TMBP_like"/>
    <property type="match status" value="1"/>
</dbReference>
<dbReference type="PANTHER" id="PTHR43649:SF33">
    <property type="entry name" value="POLYGALACTURONAN_RHAMNOGALACTURONAN-BINDING PROTEIN YTCQ"/>
    <property type="match status" value="1"/>
</dbReference>
<accession>A0A161U051</accession>
<feature type="signal peptide" evidence="6">
    <location>
        <begin position="1"/>
        <end position="18"/>
    </location>
</feature>
<dbReference type="Gene3D" id="3.40.190.10">
    <property type="entry name" value="Periplasmic binding protein-like II"/>
    <property type="match status" value="1"/>
</dbReference>
<keyword evidence="2 6" id="KW-0732">Signal</keyword>
<dbReference type="Proteomes" id="UP000076519">
    <property type="component" value="Unassembled WGS sequence"/>
</dbReference>
<evidence type="ECO:0000256" key="2">
    <source>
        <dbReference type="ARBA" id="ARBA00022729"/>
    </source>
</evidence>
<name>A0A161U051_LACLC</name>
<evidence type="ECO:0000256" key="1">
    <source>
        <dbReference type="ARBA" id="ARBA00022475"/>
    </source>
</evidence>
<feature type="chain" id="PRO_5039516824" evidence="6">
    <location>
        <begin position="19"/>
        <end position="412"/>
    </location>
</feature>